<dbReference type="Pfam" id="PF23857">
    <property type="entry name" value="Phage_TAC_19"/>
    <property type="match status" value="1"/>
</dbReference>
<evidence type="ECO:0000313" key="2">
    <source>
        <dbReference type="Proteomes" id="UP000294843"/>
    </source>
</evidence>
<sequence length="117" mass="13719">MSKLKRNVIWLVKDAENKETPELIPYMTPGFIPFSLMYESVDLMEKIEDPNSGMSQKQQVDEIIDLVIRIFNHQFNRDDILQRLHSPDAINTLKEQVQFVAQGYQSDETKKYLESLN</sequence>
<protein>
    <recommendedName>
        <fullName evidence="3">Phage protein</fullName>
    </recommendedName>
</protein>
<dbReference type="OrthoDB" id="2413964at2"/>
<dbReference type="AlphaFoldDB" id="A0A4R6C335"/>
<dbReference type="RefSeq" id="WP_133450898.1">
    <property type="nucleotide sequence ID" value="NZ_SCWF01000001.1"/>
</dbReference>
<reference evidence="1 2" key="1">
    <citation type="submission" date="2019-01" db="EMBL/GenBank/DDBJ databases">
        <title>Draft genome sequences of the type strains of six Macrococcus species.</title>
        <authorList>
            <person name="Mazhar S."/>
            <person name="Altermann E."/>
            <person name="Hill C."/>
            <person name="Mcauliffe O."/>
        </authorList>
    </citation>
    <scope>NUCLEOTIDE SEQUENCE [LARGE SCALE GENOMIC DNA]</scope>
    <source>
        <strain evidence="1 2">ATCC 51825</strain>
    </source>
</reference>
<name>A0A4R6C335_9STAP</name>
<accession>A0A4R6C335</accession>
<dbReference type="NCBIfam" id="NF047360">
    <property type="entry name" value="tail_chap_PVL"/>
    <property type="match status" value="1"/>
</dbReference>
<gene>
    <name evidence="1" type="ORF">ERX55_01970</name>
</gene>
<dbReference type="InterPro" id="IPR057006">
    <property type="entry name" value="Phage_TAC_19"/>
</dbReference>
<keyword evidence="2" id="KW-1185">Reference proteome</keyword>
<dbReference type="EMBL" id="SCWF01000001">
    <property type="protein sequence ID" value="TDM15698.1"/>
    <property type="molecule type" value="Genomic_DNA"/>
</dbReference>
<evidence type="ECO:0000313" key="1">
    <source>
        <dbReference type="EMBL" id="TDM15698.1"/>
    </source>
</evidence>
<proteinExistence type="predicted"/>
<organism evidence="1 2">
    <name type="scientific">Macrococcus bovicus</name>
    <dbReference type="NCBI Taxonomy" id="69968"/>
    <lineage>
        <taxon>Bacteria</taxon>
        <taxon>Bacillati</taxon>
        <taxon>Bacillota</taxon>
        <taxon>Bacilli</taxon>
        <taxon>Bacillales</taxon>
        <taxon>Staphylococcaceae</taxon>
        <taxon>Macrococcus</taxon>
    </lineage>
</organism>
<dbReference type="Proteomes" id="UP000294843">
    <property type="component" value="Unassembled WGS sequence"/>
</dbReference>
<comment type="caution">
    <text evidence="1">The sequence shown here is derived from an EMBL/GenBank/DDBJ whole genome shotgun (WGS) entry which is preliminary data.</text>
</comment>
<evidence type="ECO:0008006" key="3">
    <source>
        <dbReference type="Google" id="ProtNLM"/>
    </source>
</evidence>